<dbReference type="KEGG" id="acht:bsdcttw_46560"/>
<gene>
    <name evidence="1" type="ORF">bsdcttw_46560</name>
</gene>
<dbReference type="EMBL" id="AP023368">
    <property type="protein sequence ID" value="BCK01616.1"/>
    <property type="molecule type" value="Genomic_DNA"/>
</dbReference>
<accession>A0A7M3SAJ8</accession>
<reference evidence="1 2" key="2">
    <citation type="submission" date="2020-08" db="EMBL/GenBank/DDBJ databases">
        <authorList>
            <person name="Ueki A."/>
            <person name="Tonouchi A."/>
        </authorList>
    </citation>
    <scope>NUCLEOTIDE SEQUENCE [LARGE SCALE GENOMIC DNA]</scope>
    <source>
        <strain evidence="1 2">CTTW</strain>
    </source>
</reference>
<organism evidence="1 2">
    <name type="scientific">Anaerocolumna chitinilytica</name>
    <dbReference type="NCBI Taxonomy" id="1727145"/>
    <lineage>
        <taxon>Bacteria</taxon>
        <taxon>Bacillati</taxon>
        <taxon>Bacillota</taxon>
        <taxon>Clostridia</taxon>
        <taxon>Lachnospirales</taxon>
        <taxon>Lachnospiraceae</taxon>
        <taxon>Anaerocolumna</taxon>
    </lineage>
</organism>
<keyword evidence="2" id="KW-1185">Reference proteome</keyword>
<dbReference type="Proteomes" id="UP000515703">
    <property type="component" value="Chromosome"/>
</dbReference>
<reference evidence="1 2" key="1">
    <citation type="submission" date="2020-08" db="EMBL/GenBank/DDBJ databases">
        <title>Draft genome sequencing of an Anaerocolumna strain isolated from anoxic soil subjected to BSD treatment.</title>
        <authorList>
            <person name="Uek A."/>
            <person name="Tonouchi A."/>
        </authorList>
    </citation>
    <scope>NUCLEOTIDE SEQUENCE [LARGE SCALE GENOMIC DNA]</scope>
    <source>
        <strain evidence="1 2">CTTW</strain>
    </source>
</reference>
<evidence type="ECO:0000313" key="1">
    <source>
        <dbReference type="EMBL" id="BCK01616.1"/>
    </source>
</evidence>
<evidence type="ECO:0000313" key="2">
    <source>
        <dbReference type="Proteomes" id="UP000515703"/>
    </source>
</evidence>
<proteinExistence type="predicted"/>
<protein>
    <submittedName>
        <fullName evidence="1">Uncharacterized protein</fullName>
    </submittedName>
</protein>
<dbReference type="AlphaFoldDB" id="A0A7M3SAJ8"/>
<name>A0A7M3SAJ8_9FIRM</name>
<dbReference type="RefSeq" id="WP_185257161.1">
    <property type="nucleotide sequence ID" value="NZ_AP023368.1"/>
</dbReference>
<sequence length="94" mass="11091">MYFQRDNEIRLSPTGKPVDVIVVFNPLGDIKPVTVRLKDESDNYIKMDITGVKYTKDLIRNTGRSFRCCYMVDNIQNECTVTFYYSLCKWYLET</sequence>